<sequence>MKALFITLLLLIVSATAIAKTVEVAQKDKEFTVAEVEINKGDVVRFVNEDPFFHNVYSLSDTKLFDLGSFPKGEYRDVTFDQAGTVEVECAIHPAMKMKVIVKE</sequence>
<dbReference type="RefSeq" id="WP_263712991.1">
    <property type="nucleotide sequence ID" value="NZ_JAOWKX010000007.1"/>
</dbReference>
<keyword evidence="7" id="KW-0186">Copper</keyword>
<comment type="subcellular location">
    <subcellularLocation>
        <location evidence="2">Periplasm</location>
    </subcellularLocation>
</comment>
<dbReference type="EMBL" id="JAOWKX010000007">
    <property type="protein sequence ID" value="MCV2885703.1"/>
    <property type="molecule type" value="Genomic_DNA"/>
</dbReference>
<feature type="chain" id="PRO_5046469169" evidence="8">
    <location>
        <begin position="20"/>
        <end position="104"/>
    </location>
</feature>
<feature type="domain" description="Blue (type 1) copper" evidence="9">
    <location>
        <begin position="22"/>
        <end position="102"/>
    </location>
</feature>
<evidence type="ECO:0000313" key="11">
    <source>
        <dbReference type="Proteomes" id="UP001652504"/>
    </source>
</evidence>
<dbReference type="Pfam" id="PF00127">
    <property type="entry name" value="Copper-bind"/>
    <property type="match status" value="1"/>
</dbReference>
<comment type="caution">
    <text evidence="10">The sequence shown here is derived from an EMBL/GenBank/DDBJ whole genome shotgun (WGS) entry which is preliminary data.</text>
</comment>
<dbReference type="Proteomes" id="UP001652504">
    <property type="component" value="Unassembled WGS sequence"/>
</dbReference>
<feature type="signal peptide" evidence="8">
    <location>
        <begin position="1"/>
        <end position="19"/>
    </location>
</feature>
<protein>
    <submittedName>
        <fullName evidence="10">Plastocyanin/azurin family copper-binding protein</fullName>
    </submittedName>
</protein>
<accession>A0ABT3AAP4</accession>
<dbReference type="PRINTS" id="PR00155">
    <property type="entry name" value="AMICYANIN"/>
</dbReference>
<comment type="cofactor">
    <cofactor evidence="1">
        <name>Cu cation</name>
        <dbReference type="ChEBI" id="CHEBI:23378"/>
    </cofactor>
</comment>
<gene>
    <name evidence="10" type="ORF">OE749_13475</name>
</gene>
<evidence type="ECO:0000256" key="8">
    <source>
        <dbReference type="SAM" id="SignalP"/>
    </source>
</evidence>
<evidence type="ECO:0000313" key="10">
    <source>
        <dbReference type="EMBL" id="MCV2885703.1"/>
    </source>
</evidence>
<dbReference type="Gene3D" id="2.60.40.420">
    <property type="entry name" value="Cupredoxins - blue copper proteins"/>
    <property type="match status" value="1"/>
</dbReference>
<keyword evidence="3" id="KW-0813">Transport</keyword>
<dbReference type="InterPro" id="IPR002386">
    <property type="entry name" value="Amicyanin/Pseudoazurin"/>
</dbReference>
<keyword evidence="11" id="KW-1185">Reference proteome</keyword>
<evidence type="ECO:0000256" key="7">
    <source>
        <dbReference type="ARBA" id="ARBA00023008"/>
    </source>
</evidence>
<keyword evidence="8" id="KW-0732">Signal</keyword>
<dbReference type="PANTHER" id="PTHR36507:SF1">
    <property type="entry name" value="BLL1555 PROTEIN"/>
    <property type="match status" value="1"/>
</dbReference>
<keyword evidence="6" id="KW-0249">Electron transport</keyword>
<dbReference type="SUPFAM" id="SSF49503">
    <property type="entry name" value="Cupredoxins"/>
    <property type="match status" value="1"/>
</dbReference>
<organism evidence="10 11">
    <name type="scientific">Fluctibacter corallii</name>
    <dbReference type="NCBI Taxonomy" id="2984329"/>
    <lineage>
        <taxon>Bacteria</taxon>
        <taxon>Pseudomonadati</taxon>
        <taxon>Pseudomonadota</taxon>
        <taxon>Gammaproteobacteria</taxon>
        <taxon>Alteromonadales</taxon>
        <taxon>Alteromonadaceae</taxon>
        <taxon>Fluctibacter</taxon>
    </lineage>
</organism>
<dbReference type="InterPro" id="IPR008972">
    <property type="entry name" value="Cupredoxin"/>
</dbReference>
<dbReference type="InterPro" id="IPR052721">
    <property type="entry name" value="ET_Amicyanin"/>
</dbReference>
<evidence type="ECO:0000256" key="5">
    <source>
        <dbReference type="ARBA" id="ARBA00022764"/>
    </source>
</evidence>
<evidence type="ECO:0000256" key="2">
    <source>
        <dbReference type="ARBA" id="ARBA00004418"/>
    </source>
</evidence>
<name>A0ABT3AAP4_9ALTE</name>
<keyword evidence="5" id="KW-0574">Periplasm</keyword>
<proteinExistence type="predicted"/>
<evidence type="ECO:0000259" key="9">
    <source>
        <dbReference type="Pfam" id="PF00127"/>
    </source>
</evidence>
<reference evidence="10 11" key="1">
    <citation type="submission" date="2022-10" db="EMBL/GenBank/DDBJ databases">
        <title>Aestuariibacter sp. AA17 isolated from Montipora capitata coral fragment.</title>
        <authorList>
            <person name="Emsley S.A."/>
            <person name="Pfannmuller K.M."/>
            <person name="Loughran R.M."/>
            <person name="Shlafstein M."/>
            <person name="Papke E."/>
            <person name="Saw J.H."/>
            <person name="Ushijima B."/>
            <person name="Videau P."/>
        </authorList>
    </citation>
    <scope>NUCLEOTIDE SEQUENCE [LARGE SCALE GENOMIC DNA]</scope>
    <source>
        <strain evidence="10 11">AA17</strain>
    </source>
</reference>
<dbReference type="PANTHER" id="PTHR36507">
    <property type="entry name" value="BLL1555 PROTEIN"/>
    <property type="match status" value="1"/>
</dbReference>
<dbReference type="InterPro" id="IPR000923">
    <property type="entry name" value="BlueCu_1"/>
</dbReference>
<evidence type="ECO:0000256" key="4">
    <source>
        <dbReference type="ARBA" id="ARBA00022723"/>
    </source>
</evidence>
<keyword evidence="4" id="KW-0479">Metal-binding</keyword>
<evidence type="ECO:0000256" key="6">
    <source>
        <dbReference type="ARBA" id="ARBA00022982"/>
    </source>
</evidence>
<evidence type="ECO:0000256" key="3">
    <source>
        <dbReference type="ARBA" id="ARBA00022448"/>
    </source>
</evidence>
<evidence type="ECO:0000256" key="1">
    <source>
        <dbReference type="ARBA" id="ARBA00001935"/>
    </source>
</evidence>